<name>A0AAW6CYV3_9FIRM</name>
<dbReference type="AlphaFoldDB" id="A0AAW6CYV3"/>
<reference evidence="3" key="1">
    <citation type="submission" date="2023-01" db="EMBL/GenBank/DDBJ databases">
        <title>Human gut microbiome strain richness.</title>
        <authorList>
            <person name="Chen-Liaw A."/>
        </authorList>
    </citation>
    <scope>NUCLEOTIDE SEQUENCE</scope>
    <source>
        <strain evidence="3">1001283st1_G1_1001283B150217_161031</strain>
    </source>
</reference>
<dbReference type="GO" id="GO:0003700">
    <property type="term" value="F:DNA-binding transcription factor activity"/>
    <property type="evidence" value="ECO:0007669"/>
    <property type="project" value="InterPro"/>
</dbReference>
<dbReference type="SUPFAM" id="SSF47789">
    <property type="entry name" value="C-terminal domain of RNA polymerase alpha subunit"/>
    <property type="match status" value="3"/>
</dbReference>
<dbReference type="Pfam" id="PF03118">
    <property type="entry name" value="RNA_pol_A_CTD"/>
    <property type="match status" value="2"/>
</dbReference>
<dbReference type="EMBL" id="JAQLXW010000006">
    <property type="protein sequence ID" value="MDB8003519.1"/>
    <property type="molecule type" value="Genomic_DNA"/>
</dbReference>
<evidence type="ECO:0000313" key="4">
    <source>
        <dbReference type="Proteomes" id="UP001210809"/>
    </source>
</evidence>
<dbReference type="GO" id="GO:0003899">
    <property type="term" value="F:DNA-directed RNA polymerase activity"/>
    <property type="evidence" value="ECO:0007669"/>
    <property type="project" value="InterPro"/>
</dbReference>
<gene>
    <name evidence="3" type="ORF">PNE09_05480</name>
</gene>
<sequence length="1165" mass="136094">MNISEPVEKSVLSAKAKDILLNKGIVTIGELFSAKGKQFSEIINENSDIAKELEGFIRRNAEQAERAGISIDYDLWLFANEKYVHMYAKENDIGIGKLGLSADTYNYLAMYAINMFSNLVGMTEYDFLKNYRIPPENINEILRTVKNRLYERKSEIIGFVDKIKRSETEKEFKKSDEIEEMHTPLGNKMNIRLFAKFVFQNCDSEVKQLALSVRASNCLIRNGIRTLSDMILIYPDGYDNMRSAGTKTVDEIKQTVENTYRQYERSYRSLENMSPEILPTENETGNLSLNNLFADYIAANHEVSIDMLDLSVRTYNCLRRNNIMTLSKLILAYPDDIKNMANFGRKSFEEIEKLISDLHDRYDEHFLNSENDANGSSTNIICSMTVHELLSSNKYRPLIKEFFEHLNIRLNNSGLSGKAVRYLGRTGMKEFTELFELYPDRINSVAGSSNAVGNELKKYIENTVDNYRTSINSYCCGDEQALYTDKFIRSGIMNAYNNAGFSGKSYEELRAVMPDAVDEKRIKKAIAQLIKERKLEYVDFRCYKVYPSYQSYLREFLESLEENQRVMLCRRINGDTLEQIASDNGITRERVRQITGKLMKLMKQSYAAKTGNKYFDEDYYAYLYRNYDVPEAFGTEYLCLSKAVCNYLGNPYRSSGKKPFGYALKDEQVPVSLRYRIRDFEERDKIKIDGKIFDNHRSDIEDYALEKICREEITFDIFVEQYNALLKENDVPLDTKLYYIDTNLGARRNKYSNSRKCLWKYGSKMRYYDIDSRDYKELLDTLALDRFSNTEISTLKFFNDFPELMSKYDIRDQYELHNLLKKICNKENYSNISFEKQPYINFGTFDFDKELDLLVRMLSPVSQKELIDYIYLEYGFEKNTTASKLSVISKYCHNGVYNVDYKKMPENRLQIMKNNLNEPFYYFDEVKDKYSLLFVNADRDEINPYTLKKMGFHVLSKYILSEKYESLREYFIDLLTKNDVIKISDFTRRYTNVQMYYQTLSELKKSYKIIQADADTYISFRKLEEKGIALDDIHEFCNKVYATVNDGEYFTIHSIRSYGFTDIFENAGFGEYLCSALLACDSRFDSQSIFLSIVLSKNNEIGQISKKSFIKSCLSENVPCSPKKLIESVYNKYGVRITDKYEITEAIKNSNFCYDDIIDEIYAIE</sequence>
<dbReference type="InterPro" id="IPR013324">
    <property type="entry name" value="RNA_pol_sigma_r3/r4-like"/>
</dbReference>
<keyword evidence="3" id="KW-0804">Transcription</keyword>
<dbReference type="GO" id="GO:0003677">
    <property type="term" value="F:DNA binding"/>
    <property type="evidence" value="ECO:0007669"/>
    <property type="project" value="InterPro"/>
</dbReference>
<dbReference type="Gene3D" id="1.10.150.20">
    <property type="entry name" value="5' to 3' exonuclease, C-terminal subdomain"/>
    <property type="match status" value="2"/>
</dbReference>
<dbReference type="GO" id="GO:0006352">
    <property type="term" value="P:DNA-templated transcription initiation"/>
    <property type="evidence" value="ECO:0007669"/>
    <property type="project" value="InterPro"/>
</dbReference>
<organism evidence="3 4">
    <name type="scientific">[Eubacterium] siraeum</name>
    <dbReference type="NCBI Taxonomy" id="39492"/>
    <lineage>
        <taxon>Bacteria</taxon>
        <taxon>Bacillati</taxon>
        <taxon>Bacillota</taxon>
        <taxon>Clostridia</taxon>
        <taxon>Eubacteriales</taxon>
        <taxon>Oscillospiraceae</taxon>
        <taxon>Oscillospiraceae incertae sedis</taxon>
    </lineage>
</organism>
<accession>A0AAW6CYV3</accession>
<evidence type="ECO:0000259" key="1">
    <source>
        <dbReference type="Pfam" id="PF03118"/>
    </source>
</evidence>
<dbReference type="InterPro" id="IPR007630">
    <property type="entry name" value="RNA_pol_sigma70_r4"/>
</dbReference>
<comment type="caution">
    <text evidence="3">The sequence shown here is derived from an EMBL/GenBank/DDBJ whole genome shotgun (WGS) entry which is preliminary data.</text>
</comment>
<feature type="domain" description="RNA polymerase alpha subunit C-terminal" evidence="1">
    <location>
        <begin position="203"/>
        <end position="257"/>
    </location>
</feature>
<dbReference type="Proteomes" id="UP001210809">
    <property type="component" value="Unassembled WGS sequence"/>
</dbReference>
<proteinExistence type="predicted"/>
<dbReference type="GO" id="GO:0000428">
    <property type="term" value="C:DNA-directed RNA polymerase complex"/>
    <property type="evidence" value="ECO:0007669"/>
    <property type="project" value="UniProtKB-KW"/>
</dbReference>
<dbReference type="InterPro" id="IPR011260">
    <property type="entry name" value="RNAP_asu_C"/>
</dbReference>
<dbReference type="SUPFAM" id="SSF88659">
    <property type="entry name" value="Sigma3 and sigma4 domains of RNA polymerase sigma factors"/>
    <property type="match status" value="1"/>
</dbReference>
<keyword evidence="3" id="KW-0240">DNA-directed RNA polymerase</keyword>
<feature type="domain" description="RNA polymerase alpha subunit C-terminal" evidence="1">
    <location>
        <begin position="299"/>
        <end position="355"/>
    </location>
</feature>
<protein>
    <submittedName>
        <fullName evidence="3">DNA-directed RNA polymerase subunit alpha C-terminal domain-containing protein</fullName>
    </submittedName>
</protein>
<feature type="domain" description="RNA polymerase sigma-70 region 4" evidence="2">
    <location>
        <begin position="557"/>
        <end position="597"/>
    </location>
</feature>
<evidence type="ECO:0000259" key="2">
    <source>
        <dbReference type="Pfam" id="PF04545"/>
    </source>
</evidence>
<dbReference type="Gene3D" id="1.10.10.10">
    <property type="entry name" value="Winged helix-like DNA-binding domain superfamily/Winged helix DNA-binding domain"/>
    <property type="match status" value="1"/>
</dbReference>
<dbReference type="Pfam" id="PF04545">
    <property type="entry name" value="Sigma70_r4"/>
    <property type="match status" value="1"/>
</dbReference>
<dbReference type="InterPro" id="IPR036388">
    <property type="entry name" value="WH-like_DNA-bd_sf"/>
</dbReference>
<evidence type="ECO:0000313" key="3">
    <source>
        <dbReference type="EMBL" id="MDB8003519.1"/>
    </source>
</evidence>